<feature type="region of interest" description="Disordered" evidence="1">
    <location>
        <begin position="1"/>
        <end position="90"/>
    </location>
</feature>
<feature type="compositionally biased region" description="Low complexity" evidence="1">
    <location>
        <begin position="143"/>
        <end position="214"/>
    </location>
</feature>
<feature type="compositionally biased region" description="Polar residues" evidence="1">
    <location>
        <begin position="36"/>
        <end position="51"/>
    </location>
</feature>
<dbReference type="Gene3D" id="2.40.10.10">
    <property type="entry name" value="Trypsin-like serine proteases"/>
    <property type="match status" value="2"/>
</dbReference>
<feature type="region of interest" description="Disordered" evidence="1">
    <location>
        <begin position="335"/>
        <end position="516"/>
    </location>
</feature>
<feature type="compositionally biased region" description="Low complexity" evidence="1">
    <location>
        <begin position="18"/>
        <end position="34"/>
    </location>
</feature>
<dbReference type="PANTHER" id="PTHR14389">
    <property type="entry name" value="SI:CH1073-475A24.1"/>
    <property type="match status" value="1"/>
</dbReference>
<proteinExistence type="predicted"/>
<evidence type="ECO:0000256" key="1">
    <source>
        <dbReference type="SAM" id="MobiDB-lite"/>
    </source>
</evidence>
<feature type="compositionally biased region" description="Polar residues" evidence="1">
    <location>
        <begin position="428"/>
        <end position="470"/>
    </location>
</feature>
<protein>
    <submittedName>
        <fullName evidence="2">Uncharacterized protein</fullName>
    </submittedName>
</protein>
<feature type="compositionally biased region" description="Polar residues" evidence="1">
    <location>
        <begin position="481"/>
        <end position="499"/>
    </location>
</feature>
<reference evidence="2" key="1">
    <citation type="submission" date="2025-08" db="UniProtKB">
        <authorList>
            <consortium name="Ensembl"/>
        </authorList>
    </citation>
    <scope>IDENTIFICATION</scope>
</reference>
<dbReference type="AlphaFoldDB" id="A0A8C5MD02"/>
<organism evidence="2 3">
    <name type="scientific">Leptobrachium leishanense</name>
    <name type="common">Leishan spiny toad</name>
    <dbReference type="NCBI Taxonomy" id="445787"/>
    <lineage>
        <taxon>Eukaryota</taxon>
        <taxon>Metazoa</taxon>
        <taxon>Chordata</taxon>
        <taxon>Craniata</taxon>
        <taxon>Vertebrata</taxon>
        <taxon>Euteleostomi</taxon>
        <taxon>Amphibia</taxon>
        <taxon>Batrachia</taxon>
        <taxon>Anura</taxon>
        <taxon>Pelobatoidea</taxon>
        <taxon>Megophryidae</taxon>
        <taxon>Leptobrachium</taxon>
    </lineage>
</organism>
<feature type="compositionally biased region" description="Low complexity" evidence="1">
    <location>
        <begin position="74"/>
        <end position="87"/>
    </location>
</feature>
<dbReference type="Pfam" id="PF13365">
    <property type="entry name" value="Trypsin_2"/>
    <property type="match status" value="1"/>
</dbReference>
<evidence type="ECO:0000313" key="2">
    <source>
        <dbReference type="Ensembl" id="ENSLLEP00000012300.1"/>
    </source>
</evidence>
<feature type="compositionally biased region" description="Polar residues" evidence="1">
    <location>
        <begin position="105"/>
        <end position="123"/>
    </location>
</feature>
<feature type="compositionally biased region" description="Low complexity" evidence="1">
    <location>
        <begin position="343"/>
        <end position="362"/>
    </location>
</feature>
<feature type="compositionally biased region" description="Polar residues" evidence="1">
    <location>
        <begin position="403"/>
        <end position="421"/>
    </location>
</feature>
<dbReference type="InterPro" id="IPR009003">
    <property type="entry name" value="Peptidase_S1_PA"/>
</dbReference>
<sequence length="1034" mass="117215">MQLHEALTVQQHGAPKMQQQPQTVQQQYTTTVEQLSPAQQHETAMQQQEPPTRQHKKTSTGQQHPPKMQQVPPTVQQQEILTVQQQEAPSVKQKAAVTMQLQEALTVQQRPPTVQQEETTPIQQDEPPTVQQESPTVNQGPPTIQQKETQTMQQETPSVQQQEPPTVQQEEPTLQQESPTVKQEPPTMQQKETQTMQQETQTVQQETQTVQQKTPSVQQGPPTVQQEEPPTLQQESPTVKQEPPTMQQKETQTVQQKTPSVQQEPPTVHQQQSPIVQQQEPIHITQIISPQFIMPSQVHYPSSSSTIPPCPYALQQFINYPPSSSCPPQFIYYPPFQNIQQGSPTVQRQQPQPSVQQQSPTTHQEPSTVQQQSLTAQQPPTIQQQPPTVQQQQPLTLSQQQTETMQQELPTEQHQALSTMIQPEPPNVKQQEPPTVKQQEPPTVKQQEPPNVKQQEPPTVKQQDPPTVKQQEPPRKRKAHQSLQQDATKASATHTSNKQESTKKERDAASNPMDESHDKVIIKFKWEKVKATTTISGRKSESLIDVLQKSLYFRRKYKESFTLLIHATKDTHALVNPCVPLGALPEGEEFEISQRAAKPQHDSQTYTKGSRGIQIRVARKGKTLGGTVRVIIHYIDLCPGEKTLEVFGYRHQTIKEAIVNDGRFKFGPECEFSLKGGKEEEHIGSYRRLSILRKQYTDTKYTIVFPNGDNNVISKSGSVENSNVSTQIPHYKARKSMCNEPLYEEFVKKFKKSYWTKGSWEILKENFSSDIKCMAVTQDSTQRLLTQHLNSVGLVMFRGSREHVVGSCFVLAGNLVVTCGQVMKEVHELEQSMENIIIIFNYEREEDKPKAPFYTVVHVVTWNSEMDFAILRLNPDTALPRGLLEYLDFPPISGPVSVIGHAQNRAKQVDVFSMIRYDHRVSAVSKRSPIHMATSDTFQMMNNQGLETCSSCFYNGASGSPVFNASGKLVAMHAGEYVVNDSESRHHVVQFARSIAQILIHWAHELNDPNLLRFTEKIEEPNGLRLIIKRVLQL</sequence>
<feature type="compositionally biased region" description="Basic and acidic residues" evidence="1">
    <location>
        <begin position="500"/>
        <end position="516"/>
    </location>
</feature>
<accession>A0A8C5MD02</accession>
<keyword evidence="3" id="KW-1185">Reference proteome</keyword>
<evidence type="ECO:0000313" key="3">
    <source>
        <dbReference type="Proteomes" id="UP000694569"/>
    </source>
</evidence>
<reference evidence="2" key="2">
    <citation type="submission" date="2025-09" db="UniProtKB">
        <authorList>
            <consortium name="Ensembl"/>
        </authorList>
    </citation>
    <scope>IDENTIFICATION</scope>
</reference>
<dbReference type="Ensembl" id="ENSLLET00000012785.1">
    <property type="protein sequence ID" value="ENSLLEP00000012300.1"/>
    <property type="gene ID" value="ENSLLEG00000007813.1"/>
</dbReference>
<feature type="compositionally biased region" description="Polar residues" evidence="1">
    <location>
        <begin position="129"/>
        <end position="142"/>
    </location>
</feature>
<feature type="compositionally biased region" description="Low complexity" evidence="1">
    <location>
        <begin position="245"/>
        <end position="258"/>
    </location>
</feature>
<name>A0A8C5MD02_9ANUR</name>
<feature type="compositionally biased region" description="Low complexity" evidence="1">
    <location>
        <begin position="374"/>
        <end position="402"/>
    </location>
</feature>
<dbReference type="InterPro" id="IPR043504">
    <property type="entry name" value="Peptidase_S1_PA_chymotrypsin"/>
</dbReference>
<dbReference type="SUPFAM" id="SSF50494">
    <property type="entry name" value="Trypsin-like serine proteases"/>
    <property type="match status" value="1"/>
</dbReference>
<feature type="compositionally biased region" description="Polar residues" evidence="1">
    <location>
        <begin position="259"/>
        <end position="269"/>
    </location>
</feature>
<dbReference type="GeneTree" id="ENSGT00390000005182"/>
<feature type="compositionally biased region" description="Polar residues" evidence="1">
    <location>
        <begin position="363"/>
        <end position="373"/>
    </location>
</feature>
<feature type="compositionally biased region" description="Polar residues" evidence="1">
    <location>
        <begin position="215"/>
        <end position="239"/>
    </location>
</feature>
<feature type="region of interest" description="Disordered" evidence="1">
    <location>
        <begin position="105"/>
        <end position="277"/>
    </location>
</feature>
<dbReference type="PANTHER" id="PTHR14389:SF3">
    <property type="entry name" value="PROTEIN FAM111A-LIKE"/>
    <property type="match status" value="1"/>
</dbReference>
<dbReference type="Proteomes" id="UP000694569">
    <property type="component" value="Unplaced"/>
</dbReference>